<feature type="region of interest" description="Disordered" evidence="1">
    <location>
        <begin position="38"/>
        <end position="65"/>
    </location>
</feature>
<comment type="caution">
    <text evidence="2">The sequence shown here is derived from an EMBL/GenBank/DDBJ whole genome shotgun (WGS) entry which is preliminary data.</text>
</comment>
<feature type="compositionally biased region" description="Low complexity" evidence="1">
    <location>
        <begin position="38"/>
        <end position="50"/>
    </location>
</feature>
<organism evidence="2 3">
    <name type="scientific">Rotaria magnacalcarata</name>
    <dbReference type="NCBI Taxonomy" id="392030"/>
    <lineage>
        <taxon>Eukaryota</taxon>
        <taxon>Metazoa</taxon>
        <taxon>Spiralia</taxon>
        <taxon>Gnathifera</taxon>
        <taxon>Rotifera</taxon>
        <taxon>Eurotatoria</taxon>
        <taxon>Bdelloidea</taxon>
        <taxon>Philodinida</taxon>
        <taxon>Philodinidae</taxon>
        <taxon>Rotaria</taxon>
    </lineage>
</organism>
<name>A0A8S3BU66_9BILA</name>
<dbReference type="Proteomes" id="UP000676336">
    <property type="component" value="Unassembled WGS sequence"/>
</dbReference>
<evidence type="ECO:0000313" key="3">
    <source>
        <dbReference type="Proteomes" id="UP000676336"/>
    </source>
</evidence>
<gene>
    <name evidence="2" type="ORF">SMN809_LOCUS49758</name>
</gene>
<protein>
    <submittedName>
        <fullName evidence="2">Uncharacterized protein</fullName>
    </submittedName>
</protein>
<sequence>LYGYFDPTGFSVLTKTEKGSIEKESVVIYKKEFESSSLTSLSSSSTSSDSRQTTKLSNIDKAWQG</sequence>
<accession>A0A8S3BU66</accession>
<dbReference type="EMBL" id="CAJOBI010163050">
    <property type="protein sequence ID" value="CAF4858951.1"/>
    <property type="molecule type" value="Genomic_DNA"/>
</dbReference>
<evidence type="ECO:0000256" key="1">
    <source>
        <dbReference type="SAM" id="MobiDB-lite"/>
    </source>
</evidence>
<evidence type="ECO:0000313" key="2">
    <source>
        <dbReference type="EMBL" id="CAF4858951.1"/>
    </source>
</evidence>
<dbReference type="AlphaFoldDB" id="A0A8S3BU66"/>
<proteinExistence type="predicted"/>
<feature type="non-terminal residue" evidence="2">
    <location>
        <position position="1"/>
    </location>
</feature>
<feature type="non-terminal residue" evidence="2">
    <location>
        <position position="65"/>
    </location>
</feature>
<reference evidence="2" key="1">
    <citation type="submission" date="2021-02" db="EMBL/GenBank/DDBJ databases">
        <authorList>
            <person name="Nowell W R."/>
        </authorList>
    </citation>
    <scope>NUCLEOTIDE SEQUENCE</scope>
</reference>